<evidence type="ECO:0000313" key="1">
    <source>
        <dbReference type="EMBL" id="KAJ4719642.1"/>
    </source>
</evidence>
<proteinExistence type="predicted"/>
<evidence type="ECO:0000313" key="2">
    <source>
        <dbReference type="Proteomes" id="UP001164539"/>
    </source>
</evidence>
<reference evidence="1 2" key="1">
    <citation type="journal article" date="2023" name="Science">
        <title>Complex scaffold remodeling in plant triterpene biosynthesis.</title>
        <authorList>
            <person name="De La Pena R."/>
            <person name="Hodgson H."/>
            <person name="Liu J.C."/>
            <person name="Stephenson M.J."/>
            <person name="Martin A.C."/>
            <person name="Owen C."/>
            <person name="Harkess A."/>
            <person name="Leebens-Mack J."/>
            <person name="Jimenez L.E."/>
            <person name="Osbourn A."/>
            <person name="Sattely E.S."/>
        </authorList>
    </citation>
    <scope>NUCLEOTIDE SEQUENCE [LARGE SCALE GENOMIC DNA]</scope>
    <source>
        <strain evidence="2">cv. JPN11</strain>
        <tissue evidence="1">Leaf</tissue>
    </source>
</reference>
<sequence length="217" mass="23926">MGSSLKVVALLFVAVVVVLVPSLAFGRNFDFDGLAPALAPFYDNLCDTITCGKGTCKAQNSVTFFYECECEPGWKRTLNDQVNDYLKFLPCIYPECTFDFSISQPAPPPLPEIRISFNVTDFDPCSFTSCGAGMCKNKSSYQHTCECNTGYKNLLNVSYFPCYNTSSLGSDCKSLGLEASNEKVNTNGANKDTSFFLPGKFHWMTIFVISVAMALRK</sequence>
<dbReference type="EMBL" id="CM051397">
    <property type="protein sequence ID" value="KAJ4719642.1"/>
    <property type="molecule type" value="Genomic_DNA"/>
</dbReference>
<organism evidence="1 2">
    <name type="scientific">Melia azedarach</name>
    <name type="common">Chinaberry tree</name>
    <dbReference type="NCBI Taxonomy" id="155640"/>
    <lineage>
        <taxon>Eukaryota</taxon>
        <taxon>Viridiplantae</taxon>
        <taxon>Streptophyta</taxon>
        <taxon>Embryophyta</taxon>
        <taxon>Tracheophyta</taxon>
        <taxon>Spermatophyta</taxon>
        <taxon>Magnoliopsida</taxon>
        <taxon>eudicotyledons</taxon>
        <taxon>Gunneridae</taxon>
        <taxon>Pentapetalae</taxon>
        <taxon>rosids</taxon>
        <taxon>malvids</taxon>
        <taxon>Sapindales</taxon>
        <taxon>Meliaceae</taxon>
        <taxon>Melia</taxon>
    </lineage>
</organism>
<dbReference type="Proteomes" id="UP001164539">
    <property type="component" value="Chromosome 4"/>
</dbReference>
<gene>
    <name evidence="1" type="ORF">OWV82_007585</name>
</gene>
<name>A0ACC1Y901_MELAZ</name>
<accession>A0ACC1Y901</accession>
<comment type="caution">
    <text evidence="1">The sequence shown here is derived from an EMBL/GenBank/DDBJ whole genome shotgun (WGS) entry which is preliminary data.</text>
</comment>
<keyword evidence="2" id="KW-1185">Reference proteome</keyword>
<protein>
    <submittedName>
        <fullName evidence="1">Neurogenic locus notch-like protein</fullName>
    </submittedName>
</protein>